<feature type="transmembrane region" description="Helical" evidence="10">
    <location>
        <begin position="6"/>
        <end position="26"/>
    </location>
</feature>
<dbReference type="InterPro" id="IPR036291">
    <property type="entry name" value="NAD(P)-bd_dom_sf"/>
</dbReference>
<keyword evidence="3" id="KW-0813">Transport</keyword>
<evidence type="ECO:0000313" key="12">
    <source>
        <dbReference type="EMBL" id="GAA5114738.1"/>
    </source>
</evidence>
<dbReference type="PROSITE" id="PS51201">
    <property type="entry name" value="RCK_N"/>
    <property type="match status" value="1"/>
</dbReference>
<keyword evidence="13" id="KW-1185">Reference proteome</keyword>
<evidence type="ECO:0000256" key="7">
    <source>
        <dbReference type="ARBA" id="ARBA00023065"/>
    </source>
</evidence>
<sequence length="591" mass="63218">MHDTGPLLAAIIGGIVLAAILGMLANRLRISPLVGYLIAGIIFGPATPGYVADTAIISQLAEIGVILLMFAVGLHFSLKDLLSVKSIAIPGAVVQIAVATLLGMGLSAVIGWSITTGLVFGLCLSTASTVVLLRALEERDLIESKRGRIAIGWLIVEDLVMVLTLVLLPPIVTMLGDNDHVNFWDIVIEITKTIGLVIIFIVLMILVGRRVIPWLLAKSASTGSEELFTLSVLGIALGIALAAVQLFGASFALGAFFAGMALTESELSHRAANNILPLKDAFAVLFFVSVGMLFDPQILIQHPIATLSTVAIIIFGKSIAAYLIVRVFGHTKRTALTISASLAQIGEFAFILAALGKLLGVFPNEAYSLILAGAIISIVINPFIFNLVEHYLSKTESIVDKIIDPVAVINQQIPKGLKGHAILVGHGRLGSTIARQLRARGIPFVVVDNSLTLIEQLRNDDVIAVFGNASKSETLELAQLQTARWLIISTPNGYEAGEICSQAREARPDLEIYVRAFYDDEAEYIAEHGATGVITGEEEIAKHILALLHLDPTTPQETESAETEEEKLEKEKKINIPVNANLPEGNGSPIE</sequence>
<dbReference type="PANTHER" id="PTHR42751">
    <property type="entry name" value="SODIUM/HYDROGEN EXCHANGER FAMILY/TRKA DOMAIN PROTEIN"/>
    <property type="match status" value="1"/>
</dbReference>
<organism evidence="12 13">
    <name type="scientific">Orbus sasakiae</name>
    <dbReference type="NCBI Taxonomy" id="1078475"/>
    <lineage>
        <taxon>Bacteria</taxon>
        <taxon>Pseudomonadati</taxon>
        <taxon>Pseudomonadota</taxon>
        <taxon>Gammaproteobacteria</taxon>
        <taxon>Orbales</taxon>
        <taxon>Orbaceae</taxon>
        <taxon>Orbus</taxon>
    </lineage>
</organism>
<reference evidence="13" key="1">
    <citation type="journal article" date="2019" name="Int. J. Syst. Evol. Microbiol.">
        <title>The Global Catalogue of Microorganisms (GCM) 10K type strain sequencing project: providing services to taxonomists for standard genome sequencing and annotation.</title>
        <authorList>
            <consortium name="The Broad Institute Genomics Platform"/>
            <consortium name="The Broad Institute Genome Sequencing Center for Infectious Disease"/>
            <person name="Wu L."/>
            <person name="Ma J."/>
        </authorList>
    </citation>
    <scope>NUCLEOTIDE SEQUENCE [LARGE SCALE GENOMIC DNA]</scope>
    <source>
        <strain evidence="13">JCM 18050</strain>
    </source>
</reference>
<feature type="transmembrane region" description="Helical" evidence="10">
    <location>
        <begin position="335"/>
        <end position="355"/>
    </location>
</feature>
<keyword evidence="5 10" id="KW-0812">Transmembrane</keyword>
<evidence type="ECO:0000259" key="11">
    <source>
        <dbReference type="PROSITE" id="PS51201"/>
    </source>
</evidence>
<comment type="caution">
    <text evidence="12">The sequence shown here is derived from an EMBL/GenBank/DDBJ whole genome shotgun (WGS) entry which is preliminary data.</text>
</comment>
<keyword evidence="4" id="KW-0050">Antiport</keyword>
<dbReference type="SUPFAM" id="SSF51735">
    <property type="entry name" value="NAD(P)-binding Rossmann-fold domains"/>
    <property type="match status" value="1"/>
</dbReference>
<evidence type="ECO:0000256" key="4">
    <source>
        <dbReference type="ARBA" id="ARBA00022449"/>
    </source>
</evidence>
<dbReference type="InterPro" id="IPR003148">
    <property type="entry name" value="RCK_N"/>
</dbReference>
<feature type="transmembrane region" description="Helical" evidence="10">
    <location>
        <begin position="33"/>
        <end position="50"/>
    </location>
</feature>
<evidence type="ECO:0000256" key="6">
    <source>
        <dbReference type="ARBA" id="ARBA00022989"/>
    </source>
</evidence>
<evidence type="ECO:0000313" key="13">
    <source>
        <dbReference type="Proteomes" id="UP001500171"/>
    </source>
</evidence>
<feature type="region of interest" description="Disordered" evidence="9">
    <location>
        <begin position="551"/>
        <end position="591"/>
    </location>
</feature>
<dbReference type="Gene3D" id="3.40.50.720">
    <property type="entry name" value="NAD(P)-binding Rossmann-like Domain"/>
    <property type="match status" value="1"/>
</dbReference>
<evidence type="ECO:0000256" key="10">
    <source>
        <dbReference type="SAM" id="Phobius"/>
    </source>
</evidence>
<feature type="transmembrane region" description="Helical" evidence="10">
    <location>
        <begin position="307"/>
        <end position="329"/>
    </location>
</feature>
<evidence type="ECO:0000256" key="5">
    <source>
        <dbReference type="ARBA" id="ARBA00022692"/>
    </source>
</evidence>
<protein>
    <submittedName>
        <fullName evidence="12">YbaL family putative K(+) efflux transporter</fullName>
    </submittedName>
</protein>
<keyword evidence="6 10" id="KW-1133">Transmembrane helix</keyword>
<feature type="domain" description="RCK N-terminal" evidence="11">
    <location>
        <begin position="418"/>
        <end position="535"/>
    </location>
</feature>
<dbReference type="EMBL" id="BAABHY010000013">
    <property type="protein sequence ID" value="GAA5114738.1"/>
    <property type="molecule type" value="Genomic_DNA"/>
</dbReference>
<dbReference type="Pfam" id="PF00999">
    <property type="entry name" value="Na_H_Exchanger"/>
    <property type="match status" value="1"/>
</dbReference>
<dbReference type="InterPro" id="IPR006153">
    <property type="entry name" value="Cation/H_exchanger_TM"/>
</dbReference>
<evidence type="ECO:0000256" key="3">
    <source>
        <dbReference type="ARBA" id="ARBA00022448"/>
    </source>
</evidence>
<accession>A0ABP9NG78</accession>
<feature type="transmembrane region" description="Helical" evidence="10">
    <location>
        <begin position="367"/>
        <end position="388"/>
    </location>
</feature>
<feature type="transmembrane region" description="Helical" evidence="10">
    <location>
        <begin position="228"/>
        <end position="261"/>
    </location>
</feature>
<keyword evidence="8 10" id="KW-0472">Membrane</keyword>
<evidence type="ECO:0000256" key="8">
    <source>
        <dbReference type="ARBA" id="ARBA00023136"/>
    </source>
</evidence>
<dbReference type="Pfam" id="PF02254">
    <property type="entry name" value="TrkA_N"/>
    <property type="match status" value="1"/>
</dbReference>
<feature type="transmembrane region" description="Helical" evidence="10">
    <location>
        <begin position="56"/>
        <end position="76"/>
    </location>
</feature>
<evidence type="ECO:0000256" key="9">
    <source>
        <dbReference type="SAM" id="MobiDB-lite"/>
    </source>
</evidence>
<dbReference type="Proteomes" id="UP001500171">
    <property type="component" value="Unassembled WGS sequence"/>
</dbReference>
<dbReference type="PANTHER" id="PTHR42751:SF1">
    <property type="entry name" value="CATION_PROTON ANTIPORTER YBAL-RELATED"/>
    <property type="match status" value="1"/>
</dbReference>
<name>A0ABP9NG78_9GAMM</name>
<feature type="transmembrane region" description="Helical" evidence="10">
    <location>
        <begin position="118"/>
        <end position="137"/>
    </location>
</feature>
<evidence type="ECO:0000256" key="1">
    <source>
        <dbReference type="ARBA" id="ARBA00004141"/>
    </source>
</evidence>
<feature type="transmembrane region" description="Helical" evidence="10">
    <location>
        <begin position="183"/>
        <end position="207"/>
    </location>
</feature>
<dbReference type="NCBIfam" id="NF007950">
    <property type="entry name" value="PRK10669.1"/>
    <property type="match status" value="1"/>
</dbReference>
<comment type="subcellular location">
    <subcellularLocation>
        <location evidence="1">Membrane</location>
        <topology evidence="1">Multi-pass membrane protein</topology>
    </subcellularLocation>
</comment>
<gene>
    <name evidence="12" type="primary">ybaL</name>
    <name evidence="12" type="ORF">GCM10023211_24660</name>
</gene>
<proteinExistence type="inferred from homology"/>
<keyword evidence="7" id="KW-0406">Ion transport</keyword>
<comment type="similarity">
    <text evidence="2">Belongs to the monovalent cation:proton antiporter 2 (CPA2) transporter (TC 2.A.37) family.</text>
</comment>
<evidence type="ECO:0000256" key="2">
    <source>
        <dbReference type="ARBA" id="ARBA00005551"/>
    </source>
</evidence>
<feature type="transmembrane region" description="Helical" evidence="10">
    <location>
        <begin position="88"/>
        <end position="112"/>
    </location>
</feature>
<dbReference type="InterPro" id="IPR038770">
    <property type="entry name" value="Na+/solute_symporter_sf"/>
</dbReference>
<feature type="transmembrane region" description="Helical" evidence="10">
    <location>
        <begin position="149"/>
        <end position="171"/>
    </location>
</feature>
<dbReference type="Gene3D" id="1.20.1530.20">
    <property type="match status" value="1"/>
</dbReference>